<dbReference type="Proteomes" id="UP000050795">
    <property type="component" value="Unassembled WGS sequence"/>
</dbReference>
<accession>A0AA85JS38</accession>
<feature type="compositionally biased region" description="Basic and acidic residues" evidence="1">
    <location>
        <begin position="84"/>
        <end position="99"/>
    </location>
</feature>
<keyword evidence="2" id="KW-1185">Reference proteome</keyword>
<organism evidence="2 3">
    <name type="scientific">Trichobilharzia regenti</name>
    <name type="common">Nasal bird schistosome</name>
    <dbReference type="NCBI Taxonomy" id="157069"/>
    <lineage>
        <taxon>Eukaryota</taxon>
        <taxon>Metazoa</taxon>
        <taxon>Spiralia</taxon>
        <taxon>Lophotrochozoa</taxon>
        <taxon>Platyhelminthes</taxon>
        <taxon>Trematoda</taxon>
        <taxon>Digenea</taxon>
        <taxon>Strigeidida</taxon>
        <taxon>Schistosomatoidea</taxon>
        <taxon>Schistosomatidae</taxon>
        <taxon>Trichobilharzia</taxon>
    </lineage>
</organism>
<protein>
    <submittedName>
        <fullName evidence="3">Uncharacterized protein</fullName>
    </submittedName>
</protein>
<evidence type="ECO:0000313" key="3">
    <source>
        <dbReference type="WBParaSite" id="TREG1_43490.1"/>
    </source>
</evidence>
<feature type="region of interest" description="Disordered" evidence="1">
    <location>
        <begin position="79"/>
        <end position="99"/>
    </location>
</feature>
<reference evidence="3" key="2">
    <citation type="submission" date="2023-11" db="UniProtKB">
        <authorList>
            <consortium name="WormBaseParasite"/>
        </authorList>
    </citation>
    <scope>IDENTIFICATION</scope>
</reference>
<evidence type="ECO:0000313" key="2">
    <source>
        <dbReference type="Proteomes" id="UP000050795"/>
    </source>
</evidence>
<reference evidence="2" key="1">
    <citation type="submission" date="2022-06" db="EMBL/GenBank/DDBJ databases">
        <authorList>
            <person name="Berger JAMES D."/>
            <person name="Berger JAMES D."/>
        </authorList>
    </citation>
    <scope>NUCLEOTIDE SEQUENCE [LARGE SCALE GENOMIC DNA]</scope>
</reference>
<dbReference type="AlphaFoldDB" id="A0AA85JS38"/>
<proteinExistence type="predicted"/>
<dbReference type="WBParaSite" id="TREG1_43490.1">
    <property type="protein sequence ID" value="TREG1_43490.1"/>
    <property type="gene ID" value="TREG1_43490"/>
</dbReference>
<name>A0AA85JS38_TRIRE</name>
<sequence length="99" mass="10690">MYNTGIINSSQPYSSSKMFTCDHQSSVINSSYASTNTLIKNFPFPTFTPSATASASTNPLSSLNSTITTSAYLPVTPSSTLSSAKDKNYRMEKSVKKKT</sequence>
<evidence type="ECO:0000256" key="1">
    <source>
        <dbReference type="SAM" id="MobiDB-lite"/>
    </source>
</evidence>